<dbReference type="InterPro" id="IPR005115">
    <property type="entry name" value="Gly_transporter"/>
</dbReference>
<evidence type="ECO:0000259" key="8">
    <source>
        <dbReference type="Pfam" id="PF03458"/>
    </source>
</evidence>
<evidence type="ECO:0000313" key="10">
    <source>
        <dbReference type="Proteomes" id="UP000038083"/>
    </source>
</evidence>
<feature type="transmembrane region" description="Helical" evidence="7">
    <location>
        <begin position="30"/>
        <end position="47"/>
    </location>
</feature>
<evidence type="ECO:0000256" key="5">
    <source>
        <dbReference type="ARBA" id="ARBA00022989"/>
    </source>
</evidence>
<keyword evidence="5 7" id="KW-1133">Transmembrane helix</keyword>
<feature type="domain" description="Glycine transporter" evidence="8">
    <location>
        <begin position="6"/>
        <end position="80"/>
    </location>
</feature>
<keyword evidence="3" id="KW-1003">Cell membrane</keyword>
<keyword evidence="6 7" id="KW-0472">Membrane</keyword>
<feature type="transmembrane region" description="Helical" evidence="7">
    <location>
        <begin position="175"/>
        <end position="192"/>
    </location>
</feature>
<feature type="transmembrane region" description="Helical" evidence="7">
    <location>
        <begin position="91"/>
        <end position="113"/>
    </location>
</feature>
<sequence length="203" mass="22594">MDLFYIVDLAGVFVFAISGALAAREKKLDLFGVFIIAFVTGLGGGTLRDVMMGRTPVFWMQAPIYVGMIFGGTFFAIIFRKKMHYLRKSLLLFDTIGIAFFSIIGTEIALSFSYDLHPIIVISIAAMSACFGGVIRDILCNEIPIIFHKEIYATPCVSGSLVYLGLREINLFDDYISSFIAIAFIIAFRLFAIKRSLELPKIN</sequence>
<evidence type="ECO:0000256" key="3">
    <source>
        <dbReference type="ARBA" id="ARBA00022475"/>
    </source>
</evidence>
<reference evidence="9 10" key="1">
    <citation type="submission" date="2015-01" db="EMBL/GenBank/DDBJ databases">
        <authorList>
            <person name="MANFREDI Pablo"/>
        </authorList>
    </citation>
    <scope>NUCLEOTIDE SEQUENCE [LARGE SCALE GENOMIC DNA]</scope>
    <source>
        <strain evidence="9 10">Ccy74</strain>
    </source>
</reference>
<gene>
    <name evidence="9" type="ORF">CCYN74_350010</name>
</gene>
<dbReference type="OrthoDB" id="9791874at2"/>
<comment type="subcellular location">
    <subcellularLocation>
        <location evidence="1">Cell membrane</location>
        <topology evidence="1">Multi-pass membrane protein</topology>
    </subcellularLocation>
</comment>
<proteinExistence type="inferred from homology"/>
<feature type="transmembrane region" description="Helical" evidence="7">
    <location>
        <begin position="151"/>
        <end position="169"/>
    </location>
</feature>
<protein>
    <recommendedName>
        <fullName evidence="8">Glycine transporter domain-containing protein</fullName>
    </recommendedName>
</protein>
<name>A0A0B7HJH5_9FLAO</name>
<evidence type="ECO:0000313" key="9">
    <source>
        <dbReference type="EMBL" id="CEN39410.1"/>
    </source>
</evidence>
<organism evidence="9 10">
    <name type="scientific">Capnocytophaga cynodegmi</name>
    <dbReference type="NCBI Taxonomy" id="28189"/>
    <lineage>
        <taxon>Bacteria</taxon>
        <taxon>Pseudomonadati</taxon>
        <taxon>Bacteroidota</taxon>
        <taxon>Flavobacteriia</taxon>
        <taxon>Flavobacteriales</taxon>
        <taxon>Flavobacteriaceae</taxon>
        <taxon>Capnocytophaga</taxon>
    </lineage>
</organism>
<evidence type="ECO:0000256" key="1">
    <source>
        <dbReference type="ARBA" id="ARBA00004651"/>
    </source>
</evidence>
<dbReference type="PANTHER" id="PTHR30506:SF3">
    <property type="entry name" value="UPF0126 INNER MEMBRANE PROTEIN YADS-RELATED"/>
    <property type="match status" value="1"/>
</dbReference>
<comment type="similarity">
    <text evidence="2">Belongs to the UPF0126 family.</text>
</comment>
<evidence type="ECO:0000256" key="7">
    <source>
        <dbReference type="SAM" id="Phobius"/>
    </source>
</evidence>
<evidence type="ECO:0000256" key="6">
    <source>
        <dbReference type="ARBA" id="ARBA00023136"/>
    </source>
</evidence>
<dbReference type="RefSeq" id="WP_018279969.1">
    <property type="nucleotide sequence ID" value="NZ_CDOF01000034.1"/>
</dbReference>
<dbReference type="EMBL" id="CDOG01000029">
    <property type="protein sequence ID" value="CEN39410.1"/>
    <property type="molecule type" value="Genomic_DNA"/>
</dbReference>
<feature type="transmembrane region" description="Helical" evidence="7">
    <location>
        <begin position="6"/>
        <end position="23"/>
    </location>
</feature>
<evidence type="ECO:0000256" key="4">
    <source>
        <dbReference type="ARBA" id="ARBA00022692"/>
    </source>
</evidence>
<feature type="transmembrane region" description="Helical" evidence="7">
    <location>
        <begin position="119"/>
        <end position="139"/>
    </location>
</feature>
<evidence type="ECO:0000256" key="2">
    <source>
        <dbReference type="ARBA" id="ARBA00008193"/>
    </source>
</evidence>
<dbReference type="AlphaFoldDB" id="A0A0B7HJH5"/>
<dbReference type="GO" id="GO:0005886">
    <property type="term" value="C:plasma membrane"/>
    <property type="evidence" value="ECO:0007669"/>
    <property type="project" value="UniProtKB-SubCell"/>
</dbReference>
<dbReference type="Proteomes" id="UP000038083">
    <property type="component" value="Unassembled WGS sequence"/>
</dbReference>
<accession>A0A0B7HJH5</accession>
<dbReference type="PANTHER" id="PTHR30506">
    <property type="entry name" value="INNER MEMBRANE PROTEIN"/>
    <property type="match status" value="1"/>
</dbReference>
<feature type="domain" description="Glycine transporter" evidence="8">
    <location>
        <begin position="92"/>
        <end position="166"/>
    </location>
</feature>
<keyword evidence="4 7" id="KW-0812">Transmembrane</keyword>
<dbReference type="Pfam" id="PF03458">
    <property type="entry name" value="Gly_transporter"/>
    <property type="match status" value="2"/>
</dbReference>
<feature type="transmembrane region" description="Helical" evidence="7">
    <location>
        <begin position="59"/>
        <end position="79"/>
    </location>
</feature>